<accession>A0A1C3NIX2</accession>
<dbReference type="PROSITE" id="PS51648">
    <property type="entry name" value="YCGL"/>
    <property type="match status" value="1"/>
</dbReference>
<dbReference type="HAMAP" id="MF_01866">
    <property type="entry name" value="UPF0745"/>
    <property type="match status" value="1"/>
</dbReference>
<evidence type="ECO:0000259" key="2">
    <source>
        <dbReference type="PROSITE" id="PS51648"/>
    </source>
</evidence>
<evidence type="ECO:0000313" key="4">
    <source>
        <dbReference type="Proteomes" id="UP000092503"/>
    </source>
</evidence>
<dbReference type="Pfam" id="PF05166">
    <property type="entry name" value="YcgL"/>
    <property type="match status" value="1"/>
</dbReference>
<evidence type="ECO:0000313" key="3">
    <source>
        <dbReference type="EMBL" id="SBV50307.1"/>
    </source>
</evidence>
<protein>
    <recommendedName>
        <fullName evidence="1">YcgL domain-containing protein XBLMG947_1085</fullName>
    </recommendedName>
</protein>
<dbReference type="EMBL" id="FLTX01000013">
    <property type="protein sequence ID" value="SBV50307.1"/>
    <property type="molecule type" value="Genomic_DNA"/>
</dbReference>
<name>A0A1C3NIX2_9XANT</name>
<feature type="domain" description="YcgL" evidence="2">
    <location>
        <begin position="45"/>
        <end position="127"/>
    </location>
</feature>
<gene>
    <name evidence="3" type="ORF">XBLMG947_1085</name>
</gene>
<organism evidence="3 4">
    <name type="scientific">Xanthomonas bromi</name>
    <dbReference type="NCBI Taxonomy" id="56449"/>
    <lineage>
        <taxon>Bacteria</taxon>
        <taxon>Pseudomonadati</taxon>
        <taxon>Pseudomonadota</taxon>
        <taxon>Gammaproteobacteria</taxon>
        <taxon>Lysobacterales</taxon>
        <taxon>Lysobacteraceae</taxon>
        <taxon>Xanthomonas</taxon>
    </lineage>
</organism>
<dbReference type="SUPFAM" id="SSF160191">
    <property type="entry name" value="YcgL-like"/>
    <property type="match status" value="1"/>
</dbReference>
<reference evidence="3 4" key="1">
    <citation type="submission" date="2016-06" db="EMBL/GenBank/DDBJ databases">
        <authorList>
            <person name="Kjaerup R.B."/>
            <person name="Dalgaard T.S."/>
            <person name="Juul-Madsen H.R."/>
        </authorList>
    </citation>
    <scope>NUCLEOTIDE SEQUENCE [LARGE SCALE GENOMIC DNA]</scope>
    <source>
        <strain evidence="3">LMG947</strain>
    </source>
</reference>
<dbReference type="Gene3D" id="3.10.510.20">
    <property type="entry name" value="YcgL domain"/>
    <property type="match status" value="1"/>
</dbReference>
<evidence type="ECO:0000256" key="1">
    <source>
        <dbReference type="HAMAP-Rule" id="MF_01866"/>
    </source>
</evidence>
<dbReference type="InterPro" id="IPR027354">
    <property type="entry name" value="YcgL_dom"/>
</dbReference>
<dbReference type="AlphaFoldDB" id="A0A1C3NIX2"/>
<dbReference type="STRING" id="56449.XBLMG947_1085"/>
<dbReference type="InterPro" id="IPR038068">
    <property type="entry name" value="YcgL-like_sf"/>
</dbReference>
<dbReference type="Proteomes" id="UP000092503">
    <property type="component" value="Unassembled WGS sequence"/>
</dbReference>
<dbReference type="PANTHER" id="PTHR38109">
    <property type="entry name" value="PROTEIN YCGL"/>
    <property type="match status" value="1"/>
</dbReference>
<dbReference type="PANTHER" id="PTHR38109:SF1">
    <property type="entry name" value="PROTEIN YCGL"/>
    <property type="match status" value="1"/>
</dbReference>
<sequence length="130" mass="14590">MAQLNVPVMSLTRLGFFAQAVLSPSPQLRHNPATHFSFERDHARMHAYVYKSQRKQDTFVYLATRDDFSGLPAAVHTQLAPFAFVLEVALTPERRLAQADVATVREALGKHGFYLQLPKTVVLAGECDYD</sequence>
<proteinExistence type="inferred from homology"/>